<evidence type="ECO:0000313" key="1">
    <source>
        <dbReference type="EMBL" id="KAF0042030.1"/>
    </source>
</evidence>
<proteinExistence type="predicted"/>
<evidence type="ECO:0000313" key="2">
    <source>
        <dbReference type="Proteomes" id="UP000438429"/>
    </source>
</evidence>
<name>A0A6A4TDY1_SCOMX</name>
<reference evidence="1 2" key="1">
    <citation type="submission" date="2019-06" db="EMBL/GenBank/DDBJ databases">
        <title>Draft genomes of female and male turbot (Scophthalmus maximus).</title>
        <authorList>
            <person name="Xu H."/>
            <person name="Xu X.-W."/>
            <person name="Shao C."/>
            <person name="Chen S."/>
        </authorList>
    </citation>
    <scope>NUCLEOTIDE SEQUENCE [LARGE SCALE GENOMIC DNA]</scope>
    <source>
        <strain evidence="1">Ysfricsl-2016a</strain>
        <tissue evidence="1">Blood</tissue>
    </source>
</reference>
<protein>
    <submittedName>
        <fullName evidence="1">Uncharacterized protein</fullName>
    </submittedName>
</protein>
<gene>
    <name evidence="1" type="ORF">F2P81_005562</name>
</gene>
<organism evidence="1 2">
    <name type="scientific">Scophthalmus maximus</name>
    <name type="common">Turbot</name>
    <name type="synonym">Psetta maxima</name>
    <dbReference type="NCBI Taxonomy" id="52904"/>
    <lineage>
        <taxon>Eukaryota</taxon>
        <taxon>Metazoa</taxon>
        <taxon>Chordata</taxon>
        <taxon>Craniata</taxon>
        <taxon>Vertebrata</taxon>
        <taxon>Euteleostomi</taxon>
        <taxon>Actinopterygii</taxon>
        <taxon>Neopterygii</taxon>
        <taxon>Teleostei</taxon>
        <taxon>Neoteleostei</taxon>
        <taxon>Acanthomorphata</taxon>
        <taxon>Carangaria</taxon>
        <taxon>Pleuronectiformes</taxon>
        <taxon>Pleuronectoidei</taxon>
        <taxon>Scophthalmidae</taxon>
        <taxon>Scophthalmus</taxon>
    </lineage>
</organism>
<sequence length="336" mass="37268">MEIRNVCVILWTEILRKSSGTCPDFSACLEAALVPFSAHKLDRELSDSQTRPTPQDRVLSPSLFVLYGGYCAPTHSTNIFTRRTEHSGTQINLQWLTTGPVEIAFNTVMKWNGDVCNTWCDDVLTVVKGESSSTCFDADFTSVQSSVSIPIPDRSTGRAQPVIQLLGPRSQCAAPRGAGESCGSEQRPSLSITFNICLSGTFNLFYSTTPLDSTDLPDPSERRTQTRLWEKEIADNIDMEKFHRKYGEKGFEVCRGIHMDSLKDGHEISCGKEEENTFPTSNTFLSEACAPTEADHGSLVTTPCPCFCSPRNRLHRCDMLMTGPNTVKEAEEMQNQ</sequence>
<dbReference type="EMBL" id="VEVO01000005">
    <property type="protein sequence ID" value="KAF0042030.1"/>
    <property type="molecule type" value="Genomic_DNA"/>
</dbReference>
<comment type="caution">
    <text evidence="1">The sequence shown here is derived from an EMBL/GenBank/DDBJ whole genome shotgun (WGS) entry which is preliminary data.</text>
</comment>
<dbReference type="AlphaFoldDB" id="A0A6A4TDY1"/>
<dbReference type="Proteomes" id="UP000438429">
    <property type="component" value="Unassembled WGS sequence"/>
</dbReference>
<accession>A0A6A4TDY1</accession>